<evidence type="ECO:0000256" key="4">
    <source>
        <dbReference type="ARBA" id="ARBA00023235"/>
    </source>
</evidence>
<gene>
    <name evidence="9" type="primary">109583899</name>
</gene>
<dbReference type="InterPro" id="IPR006145">
    <property type="entry name" value="PsdUridine_synth_RsuA/RluA"/>
</dbReference>
<dbReference type="GO" id="GO:0001522">
    <property type="term" value="P:pseudouridine synthesis"/>
    <property type="evidence" value="ECO:0007669"/>
    <property type="project" value="InterPro"/>
</dbReference>
<proteinExistence type="inferred from homology"/>
<dbReference type="GO" id="GO:0003723">
    <property type="term" value="F:RNA binding"/>
    <property type="evidence" value="ECO:0007669"/>
    <property type="project" value="InterPro"/>
</dbReference>
<evidence type="ECO:0000256" key="1">
    <source>
        <dbReference type="ARBA" id="ARBA00001166"/>
    </source>
</evidence>
<evidence type="ECO:0000256" key="2">
    <source>
        <dbReference type="ARBA" id="ARBA00001896"/>
    </source>
</evidence>
<dbReference type="EnsemblMetazoa" id="Aqu2.1.42555_001">
    <property type="protein sequence ID" value="Aqu2.1.42555_001"/>
    <property type="gene ID" value="Aqu2.1.42555"/>
</dbReference>
<comment type="catalytic activity">
    <reaction evidence="1">
        <text>a uridine in mRNA = a pseudouridine in mRNA</text>
        <dbReference type="Rhea" id="RHEA:56644"/>
        <dbReference type="Rhea" id="RHEA-COMP:14658"/>
        <dbReference type="Rhea" id="RHEA-COMP:14659"/>
        <dbReference type="ChEBI" id="CHEBI:65314"/>
        <dbReference type="ChEBI" id="CHEBI:65315"/>
    </reaction>
</comment>
<organism evidence="9">
    <name type="scientific">Amphimedon queenslandica</name>
    <name type="common">Sponge</name>
    <dbReference type="NCBI Taxonomy" id="400682"/>
    <lineage>
        <taxon>Eukaryota</taxon>
        <taxon>Metazoa</taxon>
        <taxon>Porifera</taxon>
        <taxon>Demospongiae</taxon>
        <taxon>Heteroscleromorpha</taxon>
        <taxon>Haplosclerida</taxon>
        <taxon>Niphatidae</taxon>
        <taxon>Amphimedon</taxon>
    </lineage>
</organism>
<comment type="similarity">
    <text evidence="3">Belongs to the pseudouridine synthase RluA family.</text>
</comment>
<evidence type="ECO:0000313" key="9">
    <source>
        <dbReference type="EnsemblMetazoa" id="Aqu2.1.42555_001"/>
    </source>
</evidence>
<evidence type="ECO:0000313" key="10">
    <source>
        <dbReference type="Proteomes" id="UP000007879"/>
    </source>
</evidence>
<dbReference type="EnsemblMetazoa" id="XM_019999411.1">
    <property type="protein sequence ID" value="XP_019854970.1"/>
    <property type="gene ID" value="LOC109583899"/>
</dbReference>
<evidence type="ECO:0000256" key="6">
    <source>
        <dbReference type="ARBA" id="ARBA00039953"/>
    </source>
</evidence>
<evidence type="ECO:0000256" key="3">
    <source>
        <dbReference type="ARBA" id="ARBA00010876"/>
    </source>
</evidence>
<dbReference type="PANTHER" id="PTHR21600:SF83">
    <property type="entry name" value="PSEUDOURIDYLATE SYNTHASE RPUSD4, MITOCHONDRIAL"/>
    <property type="match status" value="1"/>
</dbReference>
<dbReference type="InterPro" id="IPR020103">
    <property type="entry name" value="PsdUridine_synth_cat_dom_sf"/>
</dbReference>
<dbReference type="Pfam" id="PF00849">
    <property type="entry name" value="PseudoU_synth_2"/>
    <property type="match status" value="1"/>
</dbReference>
<name>A0A1X7VRW0_AMPQE</name>
<dbReference type="Proteomes" id="UP000007879">
    <property type="component" value="Unassembled WGS sequence"/>
</dbReference>
<evidence type="ECO:0000259" key="8">
    <source>
        <dbReference type="Pfam" id="PF00849"/>
    </source>
</evidence>
<evidence type="ECO:0000256" key="5">
    <source>
        <dbReference type="ARBA" id="ARBA00036943"/>
    </source>
</evidence>
<dbReference type="CDD" id="cd02869">
    <property type="entry name" value="PseudoU_synth_RluA_like"/>
    <property type="match status" value="1"/>
</dbReference>
<comment type="catalytic activity">
    <reaction evidence="2">
        <text>uridine in 5S rRNA = pseudouridine in 5S rRNA</text>
        <dbReference type="Rhea" id="RHEA:47036"/>
        <dbReference type="Rhea" id="RHEA-COMP:11730"/>
        <dbReference type="Rhea" id="RHEA-COMP:11731"/>
        <dbReference type="ChEBI" id="CHEBI:65314"/>
        <dbReference type="ChEBI" id="CHEBI:65315"/>
    </reaction>
</comment>
<dbReference type="InterPro" id="IPR050188">
    <property type="entry name" value="RluA_PseudoU_synthase"/>
</dbReference>
<sequence length="302" mass="33652">MMATKMIKKPKGQSSLSWEASLTKTAKLTRSLAQKIVLYKDDDIIAINKPPGLAVQGDPNASLVSQMGYWQYDSPRPPGLGHRIDKDTTGVLLLTRNSKSAQRIRELIENKQIIKKYWAITINVPEKTSGSITIPLSTKNIATSKSKSLYRVILRTDKAEDFSKEKAGSKLYGSVCLAWTDYTVISRKGSISSLLDINLRTGFKHQIRAHLADGLCCPVLGDYLFAGPWFRKEKSLVRKIENIGSHAGYVRGPLYLHAYEVSIPREGGQDPIVINATLPKYFISTLNALGLRVPYRYAKLAR</sequence>
<evidence type="ECO:0000256" key="7">
    <source>
        <dbReference type="ARBA" id="ARBA00041563"/>
    </source>
</evidence>
<feature type="domain" description="Pseudouridine synthase RsuA/RluA-like" evidence="8">
    <location>
        <begin position="43"/>
        <end position="212"/>
    </location>
</feature>
<reference evidence="10" key="1">
    <citation type="journal article" date="2010" name="Nature">
        <title>The Amphimedon queenslandica genome and the evolution of animal complexity.</title>
        <authorList>
            <person name="Srivastava M."/>
            <person name="Simakov O."/>
            <person name="Chapman J."/>
            <person name="Fahey B."/>
            <person name="Gauthier M.E."/>
            <person name="Mitros T."/>
            <person name="Richards G.S."/>
            <person name="Conaco C."/>
            <person name="Dacre M."/>
            <person name="Hellsten U."/>
            <person name="Larroux C."/>
            <person name="Putnam N.H."/>
            <person name="Stanke M."/>
            <person name="Adamska M."/>
            <person name="Darling A."/>
            <person name="Degnan S.M."/>
            <person name="Oakley T.H."/>
            <person name="Plachetzki D.C."/>
            <person name="Zhai Y."/>
            <person name="Adamski M."/>
            <person name="Calcino A."/>
            <person name="Cummins S.F."/>
            <person name="Goodstein D.M."/>
            <person name="Harris C."/>
            <person name="Jackson D.J."/>
            <person name="Leys S.P."/>
            <person name="Shu S."/>
            <person name="Woodcroft B.J."/>
            <person name="Vervoort M."/>
            <person name="Kosik K.S."/>
            <person name="Manning G."/>
            <person name="Degnan B.M."/>
            <person name="Rokhsar D.S."/>
        </authorList>
    </citation>
    <scope>NUCLEOTIDE SEQUENCE [LARGE SCALE GENOMIC DNA]</scope>
</reference>
<dbReference type="OrthoDB" id="418349at2759"/>
<reference evidence="9" key="2">
    <citation type="submission" date="2017-05" db="UniProtKB">
        <authorList>
            <consortium name="EnsemblMetazoa"/>
        </authorList>
    </citation>
    <scope>IDENTIFICATION</scope>
</reference>
<dbReference type="GO" id="GO:0009982">
    <property type="term" value="F:pseudouridine synthase activity"/>
    <property type="evidence" value="ECO:0007669"/>
    <property type="project" value="InterPro"/>
</dbReference>
<keyword evidence="10" id="KW-1185">Reference proteome</keyword>
<dbReference type="PANTHER" id="PTHR21600">
    <property type="entry name" value="MITOCHONDRIAL RNA PSEUDOURIDINE SYNTHASE"/>
    <property type="match status" value="1"/>
</dbReference>
<dbReference type="InParanoid" id="A0A1X7VRW0"/>
<comment type="catalytic activity">
    <reaction evidence="5">
        <text>a uridine in tRNA = a pseudouridine in tRNA</text>
        <dbReference type="Rhea" id="RHEA:54572"/>
        <dbReference type="Rhea" id="RHEA-COMP:13339"/>
        <dbReference type="Rhea" id="RHEA-COMP:13934"/>
        <dbReference type="ChEBI" id="CHEBI:65314"/>
        <dbReference type="ChEBI" id="CHEBI:65315"/>
    </reaction>
</comment>
<protein>
    <recommendedName>
        <fullName evidence="6">Pseudouridylate synthase RPUSD4, mitochondrial</fullName>
    </recommendedName>
    <alternativeName>
        <fullName evidence="7">RNA pseudouridylate synthase domain-containing protein 4</fullName>
    </alternativeName>
</protein>
<dbReference type="AlphaFoldDB" id="A0A1X7VRW0"/>
<accession>A0A1X7VRW0</accession>
<dbReference type="Gene3D" id="3.30.2350.10">
    <property type="entry name" value="Pseudouridine synthase"/>
    <property type="match status" value="1"/>
</dbReference>
<dbReference type="STRING" id="400682.A0A1X7VRW0"/>
<keyword evidence="4" id="KW-0413">Isomerase</keyword>
<dbReference type="SUPFAM" id="SSF55120">
    <property type="entry name" value="Pseudouridine synthase"/>
    <property type="match status" value="1"/>
</dbReference>
<dbReference type="KEGG" id="aqu:109583899"/>